<dbReference type="GO" id="GO:0042450">
    <property type="term" value="P:L-arginine biosynthetic process via ornithine"/>
    <property type="evidence" value="ECO:0007669"/>
    <property type="project" value="UniProtKB-UniRule"/>
</dbReference>
<dbReference type="EMBL" id="CP019646">
    <property type="protein sequence ID" value="AQQ70342.1"/>
    <property type="molecule type" value="Genomic_DNA"/>
</dbReference>
<dbReference type="InterPro" id="IPR006131">
    <property type="entry name" value="Asp_carbamoyltransf_Asp/Orn-bd"/>
</dbReference>
<dbReference type="NCBIfam" id="NF001986">
    <property type="entry name" value="PRK00779.1"/>
    <property type="match status" value="1"/>
</dbReference>
<organism evidence="9 10">
    <name type="scientific">Limihaloglobus sulfuriphilus</name>
    <dbReference type="NCBI Taxonomy" id="1851148"/>
    <lineage>
        <taxon>Bacteria</taxon>
        <taxon>Pseudomonadati</taxon>
        <taxon>Planctomycetota</taxon>
        <taxon>Phycisphaerae</taxon>
        <taxon>Sedimentisphaerales</taxon>
        <taxon>Sedimentisphaeraceae</taxon>
        <taxon>Limihaloglobus</taxon>
    </lineage>
</organism>
<feature type="domain" description="Aspartate/ornithine carbamoyltransferase carbamoyl-P binding" evidence="8">
    <location>
        <begin position="2"/>
        <end position="143"/>
    </location>
</feature>
<dbReference type="HAMAP" id="MF_01109">
    <property type="entry name" value="OTCase"/>
    <property type="match status" value="1"/>
</dbReference>
<dbReference type="Gene3D" id="3.40.50.1370">
    <property type="entry name" value="Aspartate/ornithine carbamoyltransferase"/>
    <property type="match status" value="2"/>
</dbReference>
<dbReference type="PANTHER" id="PTHR45753">
    <property type="entry name" value="ORNITHINE CARBAMOYLTRANSFERASE, MITOCHONDRIAL"/>
    <property type="match status" value="1"/>
</dbReference>
<dbReference type="PANTHER" id="PTHR45753:SF3">
    <property type="entry name" value="ORNITHINE TRANSCARBAMYLASE, MITOCHONDRIAL"/>
    <property type="match status" value="1"/>
</dbReference>
<accession>A0A1Q2MDK1</accession>
<comment type="catalytic activity">
    <reaction evidence="5 6">
        <text>carbamoyl phosphate + L-ornithine = L-citrulline + phosphate + H(+)</text>
        <dbReference type="Rhea" id="RHEA:19513"/>
        <dbReference type="ChEBI" id="CHEBI:15378"/>
        <dbReference type="ChEBI" id="CHEBI:43474"/>
        <dbReference type="ChEBI" id="CHEBI:46911"/>
        <dbReference type="ChEBI" id="CHEBI:57743"/>
        <dbReference type="ChEBI" id="CHEBI:58228"/>
        <dbReference type="EC" id="2.1.3.3"/>
    </reaction>
</comment>
<dbReference type="STRING" id="1851148.SMSP2_00687"/>
<evidence type="ECO:0000313" key="10">
    <source>
        <dbReference type="Proteomes" id="UP000188181"/>
    </source>
</evidence>
<evidence type="ECO:0000256" key="3">
    <source>
        <dbReference type="ARBA" id="ARBA00013007"/>
    </source>
</evidence>
<feature type="binding site" evidence="6">
    <location>
        <begin position="226"/>
        <end position="227"/>
    </location>
    <ligand>
        <name>L-ornithine</name>
        <dbReference type="ChEBI" id="CHEBI:46911"/>
    </ligand>
</feature>
<evidence type="ECO:0000256" key="1">
    <source>
        <dbReference type="ARBA" id="ARBA00004975"/>
    </source>
</evidence>
<feature type="binding site" evidence="6">
    <location>
        <position position="290"/>
    </location>
    <ligand>
        <name>carbamoyl phosphate</name>
        <dbReference type="ChEBI" id="CHEBI:58228"/>
    </ligand>
</feature>
<dbReference type="GO" id="GO:0004585">
    <property type="term" value="F:ornithine carbamoyltransferase activity"/>
    <property type="evidence" value="ECO:0007669"/>
    <property type="project" value="UniProtKB-UniRule"/>
</dbReference>
<name>A0A1Q2MDK1_9BACT</name>
<dbReference type="Pfam" id="PF00185">
    <property type="entry name" value="OTCace"/>
    <property type="match status" value="1"/>
</dbReference>
<evidence type="ECO:0000256" key="6">
    <source>
        <dbReference type="HAMAP-Rule" id="MF_01109"/>
    </source>
</evidence>
<dbReference type="NCBIfam" id="TIGR00658">
    <property type="entry name" value="orni_carb_tr"/>
    <property type="match status" value="1"/>
</dbReference>
<dbReference type="AlphaFoldDB" id="A0A1Q2MDK1"/>
<dbReference type="KEGG" id="pbas:SMSP2_00687"/>
<keyword evidence="4 6" id="KW-0808">Transferase</keyword>
<dbReference type="GO" id="GO:0019240">
    <property type="term" value="P:citrulline biosynthetic process"/>
    <property type="evidence" value="ECO:0007669"/>
    <property type="project" value="TreeGrafter"/>
</dbReference>
<dbReference type="GO" id="GO:0005737">
    <property type="term" value="C:cytoplasm"/>
    <property type="evidence" value="ECO:0007669"/>
    <property type="project" value="UniProtKB-SubCell"/>
</dbReference>
<dbReference type="Proteomes" id="UP000188181">
    <property type="component" value="Chromosome"/>
</dbReference>
<keyword evidence="6" id="KW-0963">Cytoplasm</keyword>
<feature type="binding site" evidence="6">
    <location>
        <position position="161"/>
    </location>
    <ligand>
        <name>L-ornithine</name>
        <dbReference type="ChEBI" id="CHEBI:46911"/>
    </ligand>
</feature>
<dbReference type="InterPro" id="IPR002292">
    <property type="entry name" value="Orn/put_carbamltrans"/>
</dbReference>
<evidence type="ECO:0000256" key="4">
    <source>
        <dbReference type="ARBA" id="ARBA00022679"/>
    </source>
</evidence>
<evidence type="ECO:0000256" key="2">
    <source>
        <dbReference type="ARBA" id="ARBA00007805"/>
    </source>
</evidence>
<feature type="binding site" evidence="6">
    <location>
        <position position="222"/>
    </location>
    <ligand>
        <name>L-ornithine</name>
        <dbReference type="ChEBI" id="CHEBI:46911"/>
    </ligand>
</feature>
<dbReference type="InterPro" id="IPR006130">
    <property type="entry name" value="Asp/Orn_carbamoylTrfase"/>
</dbReference>
<feature type="binding site" evidence="6">
    <location>
        <begin position="130"/>
        <end position="133"/>
    </location>
    <ligand>
        <name>carbamoyl phosphate</name>
        <dbReference type="ChEBI" id="CHEBI:58228"/>
    </ligand>
</feature>
<comment type="similarity">
    <text evidence="2 6">Belongs to the aspartate/ornithine carbamoyltransferase superfamily. OTCase family.</text>
</comment>
<evidence type="ECO:0000259" key="8">
    <source>
        <dbReference type="Pfam" id="PF02729"/>
    </source>
</evidence>
<reference evidence="10" key="1">
    <citation type="submission" date="2017-02" db="EMBL/GenBank/DDBJ databases">
        <title>Comparative genomics and description of representatives of a novel lineage of planctomycetes thriving in anoxic sediments.</title>
        <authorList>
            <person name="Spring S."/>
            <person name="Bunk B."/>
            <person name="Sproer C."/>
        </authorList>
    </citation>
    <scope>NUCLEOTIDE SEQUENCE [LARGE SCALE GENOMIC DNA]</scope>
    <source>
        <strain evidence="10">SM-Chi-D1</strain>
    </source>
</reference>
<dbReference type="OrthoDB" id="9802587at2"/>
<dbReference type="GO" id="GO:0016597">
    <property type="term" value="F:amino acid binding"/>
    <property type="evidence" value="ECO:0007669"/>
    <property type="project" value="InterPro"/>
</dbReference>
<comment type="caution">
    <text evidence="6">Lacks conserved residue(s) required for the propagation of feature annotation.</text>
</comment>
<dbReference type="SUPFAM" id="SSF53671">
    <property type="entry name" value="Aspartate/ornithine carbamoyltransferase"/>
    <property type="match status" value="1"/>
</dbReference>
<dbReference type="InterPro" id="IPR036901">
    <property type="entry name" value="Asp/Orn_carbamoylTrfase_sf"/>
</dbReference>
<sequence>MKHFLSINSCSSQELLELLELSIDLKKLYKSNKRVLCLAGKSLAMIFEKPSLRTRMSFQVAMTNLGGASVYVKPEDVGGIGKREPLKDMARILSGYVDGIMVRTFAHETATGLAEYASVPVINALTDWSHPCQAMADIMTAKEHFGKIEGLKFAFIGDGNNVARSLAFGCAKLGMRIEIASPAGYELDKGSIERANAIKPGTVVQSSDPIQAVKDADLIYTDTWVSMGQEEEKAKRINDFQGFQVNMDMLKAAASHVRVMHCLPAYRGYEITDEVCECENSIIFLEAENRLHFQRALLKKLMSSN</sequence>
<dbReference type="PRINTS" id="PR00102">
    <property type="entry name" value="OTCASE"/>
</dbReference>
<dbReference type="EC" id="2.1.3.3" evidence="3 6"/>
<evidence type="ECO:0000259" key="7">
    <source>
        <dbReference type="Pfam" id="PF00185"/>
    </source>
</evidence>
<evidence type="ECO:0000256" key="5">
    <source>
        <dbReference type="ARBA" id="ARBA00048772"/>
    </source>
</evidence>
<dbReference type="InterPro" id="IPR006132">
    <property type="entry name" value="Asp/Orn_carbamoyltranf_P-bd"/>
</dbReference>
<evidence type="ECO:0000313" key="9">
    <source>
        <dbReference type="EMBL" id="AQQ70342.1"/>
    </source>
</evidence>
<feature type="binding site" evidence="6">
    <location>
        <position position="103"/>
    </location>
    <ligand>
        <name>carbamoyl phosphate</name>
        <dbReference type="ChEBI" id="CHEBI:58228"/>
    </ligand>
</feature>
<dbReference type="RefSeq" id="WP_146682614.1">
    <property type="nucleotide sequence ID" value="NZ_CP019646.1"/>
</dbReference>
<protein>
    <recommendedName>
        <fullName evidence="3 6">Ornithine carbamoyltransferase</fullName>
        <shortName evidence="6">OTCase</shortName>
        <ecNumber evidence="3 6">2.1.3.3</ecNumber>
    </recommendedName>
</protein>
<dbReference type="InterPro" id="IPR024904">
    <property type="entry name" value="OTCase_ArgI"/>
</dbReference>
<dbReference type="Pfam" id="PF02729">
    <property type="entry name" value="OTCace_N"/>
    <property type="match status" value="1"/>
</dbReference>
<feature type="binding site" evidence="6">
    <location>
        <begin position="262"/>
        <end position="263"/>
    </location>
    <ligand>
        <name>carbamoyl phosphate</name>
        <dbReference type="ChEBI" id="CHEBI:58228"/>
    </ligand>
</feature>
<dbReference type="PRINTS" id="PR00100">
    <property type="entry name" value="AOTCASE"/>
</dbReference>
<comment type="subcellular location">
    <subcellularLocation>
        <location evidence="6">Cytoplasm</location>
    </subcellularLocation>
</comment>
<comment type="pathway">
    <text evidence="1">Amino-acid biosynthesis; L-arginine biosynthesis; L-arginine from L-ornithine and carbamoyl phosphate: step 1/3.</text>
</comment>
<proteinExistence type="inferred from homology"/>
<dbReference type="FunFam" id="3.40.50.1370:FF:000008">
    <property type="entry name" value="Ornithine carbamoyltransferase"/>
    <property type="match status" value="1"/>
</dbReference>
<feature type="domain" description="Aspartate/ornithine carbamoyltransferase Asp/Orn-binding" evidence="7">
    <location>
        <begin position="149"/>
        <end position="299"/>
    </location>
</feature>
<keyword evidence="10" id="KW-1185">Reference proteome</keyword>
<gene>
    <name evidence="9" type="primary">argF</name>
    <name evidence="9" type="ORF">SMSP2_00687</name>
</gene>